<comment type="cofactor">
    <cofactor evidence="1">
        <name>Zn(2+)</name>
        <dbReference type="ChEBI" id="CHEBI:29105"/>
    </cofactor>
</comment>
<dbReference type="OrthoDB" id="6475849at2759"/>
<reference evidence="10 11" key="1">
    <citation type="submission" date="2018-11" db="EMBL/GenBank/DDBJ databases">
        <authorList>
            <consortium name="Pathogen Informatics"/>
        </authorList>
    </citation>
    <scope>NUCLEOTIDE SEQUENCE [LARGE SCALE GENOMIC DNA]</scope>
</reference>
<keyword evidence="11" id="KW-1185">Reference proteome</keyword>
<evidence type="ECO:0008006" key="12">
    <source>
        <dbReference type="Google" id="ProtNLM"/>
    </source>
</evidence>
<dbReference type="GO" id="GO:0016485">
    <property type="term" value="P:protein processing"/>
    <property type="evidence" value="ECO:0007669"/>
    <property type="project" value="TreeGrafter"/>
</dbReference>
<dbReference type="InterPro" id="IPR024079">
    <property type="entry name" value="MetalloPept_cat_dom_sf"/>
</dbReference>
<dbReference type="InterPro" id="IPR008753">
    <property type="entry name" value="Peptidase_M13_N"/>
</dbReference>
<dbReference type="SUPFAM" id="SSF55486">
    <property type="entry name" value="Metalloproteases ('zincins'), catalytic domain"/>
    <property type="match status" value="1"/>
</dbReference>
<name>A0A3P6QJV2_CYLGO</name>
<evidence type="ECO:0000313" key="11">
    <source>
        <dbReference type="Proteomes" id="UP000271889"/>
    </source>
</evidence>
<dbReference type="Proteomes" id="UP000271889">
    <property type="component" value="Unassembled WGS sequence"/>
</dbReference>
<dbReference type="InterPro" id="IPR000718">
    <property type="entry name" value="Peptidase_M13"/>
</dbReference>
<keyword evidence="4" id="KW-0479">Metal-binding</keyword>
<dbReference type="InterPro" id="IPR018497">
    <property type="entry name" value="Peptidase_M13_C"/>
</dbReference>
<accession>A0A3P6QJV2</accession>
<keyword evidence="3" id="KW-0645">Protease</keyword>
<protein>
    <recommendedName>
        <fullName evidence="12">Peptidase M13 N-terminal domain-containing protein</fullName>
    </recommendedName>
</protein>
<evidence type="ECO:0000259" key="8">
    <source>
        <dbReference type="Pfam" id="PF01431"/>
    </source>
</evidence>
<dbReference type="InterPro" id="IPR042089">
    <property type="entry name" value="Peptidase_M13_dom_2"/>
</dbReference>
<keyword evidence="7" id="KW-0482">Metalloprotease</keyword>
<dbReference type="GO" id="GO:0004222">
    <property type="term" value="F:metalloendopeptidase activity"/>
    <property type="evidence" value="ECO:0007669"/>
    <property type="project" value="InterPro"/>
</dbReference>
<dbReference type="PANTHER" id="PTHR11733">
    <property type="entry name" value="ZINC METALLOPROTEASE FAMILY M13 NEPRILYSIN-RELATED"/>
    <property type="match status" value="1"/>
</dbReference>
<keyword evidence="5" id="KW-0378">Hydrolase</keyword>
<comment type="similarity">
    <text evidence="2">Belongs to the peptidase M13 family.</text>
</comment>
<evidence type="ECO:0000313" key="10">
    <source>
        <dbReference type="EMBL" id="VDK44180.1"/>
    </source>
</evidence>
<gene>
    <name evidence="10" type="ORF">CGOC_LOCUS282</name>
</gene>
<feature type="domain" description="Peptidase M13 N-terminal" evidence="9">
    <location>
        <begin position="3"/>
        <end position="192"/>
    </location>
</feature>
<dbReference type="PANTHER" id="PTHR11733:SF237">
    <property type="entry name" value="NEPRILYSIN-LIKE 4"/>
    <property type="match status" value="1"/>
</dbReference>
<dbReference type="AlphaFoldDB" id="A0A3P6QJV2"/>
<keyword evidence="6" id="KW-0862">Zinc</keyword>
<evidence type="ECO:0000256" key="7">
    <source>
        <dbReference type="ARBA" id="ARBA00023049"/>
    </source>
</evidence>
<organism evidence="10 11">
    <name type="scientific">Cylicostephanus goldi</name>
    <name type="common">Nematode worm</name>
    <dbReference type="NCBI Taxonomy" id="71465"/>
    <lineage>
        <taxon>Eukaryota</taxon>
        <taxon>Metazoa</taxon>
        <taxon>Ecdysozoa</taxon>
        <taxon>Nematoda</taxon>
        <taxon>Chromadorea</taxon>
        <taxon>Rhabditida</taxon>
        <taxon>Rhabditina</taxon>
        <taxon>Rhabditomorpha</taxon>
        <taxon>Strongyloidea</taxon>
        <taxon>Strongylidae</taxon>
        <taxon>Cylicostephanus</taxon>
    </lineage>
</organism>
<proteinExistence type="inferred from homology"/>
<dbReference type="GO" id="GO:0005886">
    <property type="term" value="C:plasma membrane"/>
    <property type="evidence" value="ECO:0007669"/>
    <property type="project" value="TreeGrafter"/>
</dbReference>
<dbReference type="Gene3D" id="1.10.1380.10">
    <property type="entry name" value="Neutral endopeptidase , domain2"/>
    <property type="match status" value="1"/>
</dbReference>
<dbReference type="PROSITE" id="PS51885">
    <property type="entry name" value="NEPRILYSIN"/>
    <property type="match status" value="1"/>
</dbReference>
<evidence type="ECO:0000256" key="6">
    <source>
        <dbReference type="ARBA" id="ARBA00022833"/>
    </source>
</evidence>
<dbReference type="Pfam" id="PF01431">
    <property type="entry name" value="Peptidase_M13"/>
    <property type="match status" value="1"/>
</dbReference>
<feature type="domain" description="Peptidase M13 C-terminal" evidence="8">
    <location>
        <begin position="258"/>
        <end position="345"/>
    </location>
</feature>
<evidence type="ECO:0000256" key="5">
    <source>
        <dbReference type="ARBA" id="ARBA00022801"/>
    </source>
</evidence>
<dbReference type="PRINTS" id="PR00786">
    <property type="entry name" value="NEPRILYSIN"/>
</dbReference>
<evidence type="ECO:0000256" key="3">
    <source>
        <dbReference type="ARBA" id="ARBA00022670"/>
    </source>
</evidence>
<dbReference type="Gene3D" id="3.40.390.10">
    <property type="entry name" value="Collagenase (Catalytic Domain)"/>
    <property type="match status" value="1"/>
</dbReference>
<evidence type="ECO:0000256" key="1">
    <source>
        <dbReference type="ARBA" id="ARBA00001947"/>
    </source>
</evidence>
<evidence type="ECO:0000256" key="4">
    <source>
        <dbReference type="ARBA" id="ARBA00022723"/>
    </source>
</evidence>
<evidence type="ECO:0000256" key="2">
    <source>
        <dbReference type="ARBA" id="ARBA00007357"/>
    </source>
</evidence>
<sequence>MVKEEDRRNYTKIHNLRHLSDMYKLMPLIDWSRFFLAFAPPASHEYLRSDPEILIAEVDYLRRISKLLQSTDPRIVTNYVFMRFSSKWEGEMGEKYEDIKQELDKVVFGQQQKLPRWKYCTQHTMKQMEYATSAIYVKNAFDQASKNVTLELLDDLLGIFRDMLSTSDWMDDQTRAAALEKANQMLPLIAYPDFILDDEMLDQYYDGLEVYENDSYSEMLEKVERWRIDSYFKRLTRPVDRSEFRTFDGTDFSSAVVNAYYTWPTNAISVPAAYLQAPHFHQTFPRSLNYGGLGTVLGHEITHGFDNQGSQLDAVGNLREWWDADVKKKFEDRAQCMISQYGNIKVGRVHSN</sequence>
<dbReference type="GO" id="GO:0046872">
    <property type="term" value="F:metal ion binding"/>
    <property type="evidence" value="ECO:0007669"/>
    <property type="project" value="UniProtKB-KW"/>
</dbReference>
<evidence type="ECO:0000259" key="9">
    <source>
        <dbReference type="Pfam" id="PF05649"/>
    </source>
</evidence>
<dbReference type="CDD" id="cd08662">
    <property type="entry name" value="M13"/>
    <property type="match status" value="1"/>
</dbReference>
<dbReference type="Pfam" id="PF05649">
    <property type="entry name" value="Peptidase_M13_N"/>
    <property type="match status" value="1"/>
</dbReference>
<dbReference type="EMBL" id="UYRV01000370">
    <property type="protein sequence ID" value="VDK44180.1"/>
    <property type="molecule type" value="Genomic_DNA"/>
</dbReference>